<dbReference type="AlphaFoldDB" id="A0A943I5C9"/>
<reference evidence="1" key="1">
    <citation type="submission" date="2021-02" db="EMBL/GenBank/DDBJ databases">
        <title>Infant gut strain persistence is associated with maternal origin, phylogeny, and functional potential including surface adhesion and iron acquisition.</title>
        <authorList>
            <person name="Lou Y.C."/>
        </authorList>
    </citation>
    <scope>NUCLEOTIDE SEQUENCE</scope>
    <source>
        <strain evidence="1">L3_106_000M1_dasL3_106_000M1_concoct_15</strain>
    </source>
</reference>
<accession>A0A943I5C9</accession>
<evidence type="ECO:0000313" key="2">
    <source>
        <dbReference type="Proteomes" id="UP000754226"/>
    </source>
</evidence>
<gene>
    <name evidence="1" type="ORF">KHX13_04890</name>
</gene>
<name>A0A943I5C9_9FIRM</name>
<dbReference type="Proteomes" id="UP000754226">
    <property type="component" value="Unassembled WGS sequence"/>
</dbReference>
<organism evidence="1 2">
    <name type="scientific">Acidaminococcus intestini</name>
    <dbReference type="NCBI Taxonomy" id="187327"/>
    <lineage>
        <taxon>Bacteria</taxon>
        <taxon>Bacillati</taxon>
        <taxon>Bacillota</taxon>
        <taxon>Negativicutes</taxon>
        <taxon>Acidaminococcales</taxon>
        <taxon>Acidaminococcaceae</taxon>
        <taxon>Acidaminococcus</taxon>
    </lineage>
</organism>
<sequence length="775" mass="86891">MPTNISNAVGTQQQFTPRADSTYQGQYKGISGATFQASGATKALELSQSLARLGDALSGYLVSHEKYRDEMGHIKAERMVNSESPEDILKLNALDAAQQYGYADATANPYFQAYAEKMRGGFAAARMKQEYDLKYSMTPAKSLSEESQRYNEFTSEWRRDNLSGDNAPSNPVAFNDGYDESQLVNVNTLATNWVATRHKEDVIDTTASVKSKLGGLIANSKELLNTNGAMTKAVQSVLNETRLMGVPLEYRINILENFAQELLSTGHMDATRFEQMAKQLVVQTGMDGSKTTMDKLLDMQSYKTVAAHYSAEYHIKKQYDWAEPFVARADFNSALKDYEASSPEDKVWKKQMLSYIKGKVEEKKRQREAMLMSRTKHALGAGGGKTGGTKLISRSDMATLMDTWVNGNDHWNATPITSFKVDEDTFNNEYIYRLNEYIKGGDTDKFYRLLDMPQGKSHMEAVQRNIESMFNLLHQTPDDPDGYKFATNINSLPQLDNLMTMLASDPQRFTARLGTNLGVKATVLNDLFTMYGSDNRDAAIWMFAGYVNAKPEDTKAFGESFSGEDFISQGIEGVTRVNSNGEVTSDLALDRESNQYLTSYAKDLYVAFRCVGNDSVNAWNAVKDVFKNNFYAYHNGFFPKSLVNNMGTEDDALFFIRGMDTGIYSADSDGDRVDVQYNPNTATFMFRSIATGGVSYMSVDQIREAGQEAYKKAVEEYKQAQKNKGSKDTTMDADDYNAQRDAVEYSEGFHPEADDFSLREKVEEFGEFLWSKLTN</sequence>
<protein>
    <submittedName>
        <fullName evidence="1">Uncharacterized protein</fullName>
    </submittedName>
</protein>
<dbReference type="EMBL" id="JAGZCZ010000005">
    <property type="protein sequence ID" value="MBS5519653.1"/>
    <property type="molecule type" value="Genomic_DNA"/>
</dbReference>
<comment type="caution">
    <text evidence="1">The sequence shown here is derived from an EMBL/GenBank/DDBJ whole genome shotgun (WGS) entry which is preliminary data.</text>
</comment>
<evidence type="ECO:0000313" key="1">
    <source>
        <dbReference type="EMBL" id="MBS5519653.1"/>
    </source>
</evidence>
<proteinExistence type="predicted"/>